<dbReference type="PANTHER" id="PTHR19836">
    <property type="entry name" value="30S RIBOSOMAL PROTEIN S14"/>
    <property type="match status" value="1"/>
</dbReference>
<comment type="similarity">
    <text evidence="5">Belongs to the universal ribosomal protein uS14 family.</text>
</comment>
<reference evidence="6 7" key="1">
    <citation type="submission" date="2021-03" db="EMBL/GenBank/DDBJ databases">
        <title>Microbacterium pauli sp. nov., isolated from microfiltered milk.</title>
        <authorList>
            <person name="Bellassi P."/>
            <person name="Fontana A."/>
            <person name="Callegari M.L."/>
            <person name="Lorenzo M."/>
            <person name="Cappa F."/>
        </authorList>
    </citation>
    <scope>NUCLEOTIDE SEQUENCE [LARGE SCALE GENOMIC DNA]</scope>
    <source>
        <strain evidence="6 7">DSM 18909</strain>
    </source>
</reference>
<comment type="function">
    <text evidence="5">Binds 16S rRNA, required for the assembly of 30S particles and may also be responsible for determining the conformation of the 16S rRNA at the A site.</text>
</comment>
<keyword evidence="1 5" id="KW-0699">rRNA-binding</keyword>
<organism evidence="6 7">
    <name type="scientific">Microbacterium flavum</name>
    <dbReference type="NCBI Taxonomy" id="415216"/>
    <lineage>
        <taxon>Bacteria</taxon>
        <taxon>Bacillati</taxon>
        <taxon>Actinomycetota</taxon>
        <taxon>Actinomycetes</taxon>
        <taxon>Micrococcales</taxon>
        <taxon>Microbacteriaceae</taxon>
        <taxon>Microbacterium</taxon>
    </lineage>
</organism>
<dbReference type="RefSeq" id="WP_215487250.1">
    <property type="nucleotide sequence ID" value="NZ_BAAAPJ010000002.1"/>
</dbReference>
<evidence type="ECO:0000256" key="1">
    <source>
        <dbReference type="ARBA" id="ARBA00022730"/>
    </source>
</evidence>
<evidence type="ECO:0000256" key="4">
    <source>
        <dbReference type="ARBA" id="ARBA00023274"/>
    </source>
</evidence>
<evidence type="ECO:0000256" key="2">
    <source>
        <dbReference type="ARBA" id="ARBA00022884"/>
    </source>
</evidence>
<evidence type="ECO:0000256" key="3">
    <source>
        <dbReference type="ARBA" id="ARBA00022980"/>
    </source>
</evidence>
<dbReference type="SUPFAM" id="SSF57716">
    <property type="entry name" value="Glucocorticoid receptor-like (DNA-binding domain)"/>
    <property type="match status" value="1"/>
</dbReference>
<evidence type="ECO:0000256" key="5">
    <source>
        <dbReference type="HAMAP-Rule" id="MF_00537"/>
    </source>
</evidence>
<dbReference type="PANTHER" id="PTHR19836:SF23">
    <property type="entry name" value="SMALL RIBOSOMAL SUBUNIT PROTEIN US14A"/>
    <property type="match status" value="1"/>
</dbReference>
<comment type="caution">
    <text evidence="6">The sequence shown here is derived from an EMBL/GenBank/DDBJ whole genome shotgun (WGS) entry which is preliminary data.</text>
</comment>
<comment type="subunit">
    <text evidence="5">Part of the 30S ribosomal subunit. Contacts proteins S3 and S10.</text>
</comment>
<dbReference type="NCBIfam" id="NF006477">
    <property type="entry name" value="PRK08881.1"/>
    <property type="match status" value="1"/>
</dbReference>
<dbReference type="GO" id="GO:0005840">
    <property type="term" value="C:ribosome"/>
    <property type="evidence" value="ECO:0007669"/>
    <property type="project" value="UniProtKB-KW"/>
</dbReference>
<evidence type="ECO:0000313" key="6">
    <source>
        <dbReference type="EMBL" id="MBT8798014.1"/>
    </source>
</evidence>
<protein>
    <recommendedName>
        <fullName evidence="5">Small ribosomal subunit protein uS14</fullName>
    </recommendedName>
</protein>
<dbReference type="Pfam" id="PF00253">
    <property type="entry name" value="Ribosomal_S14"/>
    <property type="match status" value="1"/>
</dbReference>
<keyword evidence="4 5" id="KW-0687">Ribonucleoprotein</keyword>
<evidence type="ECO:0000313" key="7">
    <source>
        <dbReference type="Proteomes" id="UP000740605"/>
    </source>
</evidence>
<sequence>MAKKSKIARNNQREEVVARYAEKRAELKKTLVDPNATDEAREAARIGLQKLPRNASPVRLRGRDAIDGRPRGYLSKFGISRVRFRDMAHKGELPGVTKSSW</sequence>
<keyword evidence="3 5" id="KW-0689">Ribosomal protein</keyword>
<dbReference type="HAMAP" id="MF_00537">
    <property type="entry name" value="Ribosomal_uS14_1"/>
    <property type="match status" value="1"/>
</dbReference>
<keyword evidence="7" id="KW-1185">Reference proteome</keyword>
<accession>A0ABS5XU12</accession>
<dbReference type="Proteomes" id="UP000740605">
    <property type="component" value="Unassembled WGS sequence"/>
</dbReference>
<dbReference type="Gene3D" id="1.10.287.1480">
    <property type="match status" value="1"/>
</dbReference>
<name>A0ABS5XU12_9MICO</name>
<dbReference type="EMBL" id="JAFLHG010000006">
    <property type="protein sequence ID" value="MBT8798014.1"/>
    <property type="molecule type" value="Genomic_DNA"/>
</dbReference>
<proteinExistence type="inferred from homology"/>
<keyword evidence="2 5" id="KW-0694">RNA-binding</keyword>
<gene>
    <name evidence="5 6" type="primary">rpsN</name>
    <name evidence="6" type="ORF">J0P97_08015</name>
</gene>
<dbReference type="InterPro" id="IPR023036">
    <property type="entry name" value="Ribosomal_uS14_bac/plastid"/>
</dbReference>
<dbReference type="InterPro" id="IPR001209">
    <property type="entry name" value="Ribosomal_uS14"/>
</dbReference>